<evidence type="ECO:0000313" key="2">
    <source>
        <dbReference type="EMBL" id="VEU63288.1"/>
    </source>
</evidence>
<evidence type="ECO:0000256" key="1">
    <source>
        <dbReference type="SAM" id="Phobius"/>
    </source>
</evidence>
<feature type="transmembrane region" description="Helical" evidence="1">
    <location>
        <begin position="7"/>
        <end position="28"/>
    </location>
</feature>
<evidence type="ECO:0000313" key="3">
    <source>
        <dbReference type="Proteomes" id="UP000289952"/>
    </source>
</evidence>
<dbReference type="AlphaFoldDB" id="A0A449AE69"/>
<sequence>MYINDNVFTAIIIFFVVALALFATQIVAKFRLWSFNESVFKTNKKTMLNFLIFFIAFIIFSLIVLILVQVEVIIVGEFATNKEGIRINVDDTKYNIIRSKESILSFLFLISAIFPALMTIYYLTQIKVHQEITNKELLEFAKIVTINFEEAEKSYYILRTGKRGSIGHNVVFDKYISVSEFFANFNKKLMYKRIIKKTISFVLCQPNKLPTFDQDNNIKNIVMVYLITAVKVINKSIKEKITLDDLAKHLLGITF</sequence>
<dbReference type="Proteomes" id="UP000289952">
    <property type="component" value="Chromosome"/>
</dbReference>
<reference evidence="2 3" key="1">
    <citation type="submission" date="2019-01" db="EMBL/GenBank/DDBJ databases">
        <authorList>
            <consortium name="Pathogen Informatics"/>
        </authorList>
    </citation>
    <scope>NUCLEOTIDE SEQUENCE [LARGE SCALE GENOMIC DNA]</scope>
    <source>
        <strain evidence="2 3">NCTC10118</strain>
    </source>
</reference>
<keyword evidence="1" id="KW-0472">Membrane</keyword>
<keyword evidence="1" id="KW-1133">Transmembrane helix</keyword>
<dbReference type="RefSeq" id="WP_129621488.1">
    <property type="nucleotide sequence ID" value="NZ_LR214972.1"/>
</dbReference>
<name>A0A449AE69_9BACT</name>
<dbReference type="EMBL" id="LR214972">
    <property type="protein sequence ID" value="VEU63288.1"/>
    <property type="molecule type" value="Genomic_DNA"/>
</dbReference>
<feature type="transmembrane region" description="Helical" evidence="1">
    <location>
        <begin position="48"/>
        <end position="68"/>
    </location>
</feature>
<keyword evidence="1" id="KW-0812">Transmembrane</keyword>
<keyword evidence="3" id="KW-1185">Reference proteome</keyword>
<organism evidence="2 3">
    <name type="scientific">Mycoplasmopsis bovirhinis</name>
    <dbReference type="NCBI Taxonomy" id="29553"/>
    <lineage>
        <taxon>Bacteria</taxon>
        <taxon>Bacillati</taxon>
        <taxon>Mycoplasmatota</taxon>
        <taxon>Mycoplasmoidales</taxon>
        <taxon>Metamycoplasmataceae</taxon>
        <taxon>Mycoplasmopsis</taxon>
    </lineage>
</organism>
<feature type="transmembrane region" description="Helical" evidence="1">
    <location>
        <begin position="103"/>
        <end position="123"/>
    </location>
</feature>
<gene>
    <name evidence="2" type="ORF">NCTC10118_00390</name>
</gene>
<proteinExistence type="predicted"/>
<protein>
    <submittedName>
        <fullName evidence="2">Uncharacterized protein</fullName>
    </submittedName>
</protein>
<accession>A0A449AE69</accession>